<dbReference type="InterPro" id="IPR037461">
    <property type="entry name" value="CtCE2-like_dom"/>
</dbReference>
<dbReference type="PANTHER" id="PTHR37834">
    <property type="entry name" value="GDSL-LIKE LIPASE/ACYLHYDROLASE DOMAIN PROTEIN (AFU_ORTHOLOGUE AFUA_2G00620)"/>
    <property type="match status" value="1"/>
</dbReference>
<organism evidence="4 5">
    <name type="scientific">Pedobacter boryungensis</name>
    <dbReference type="NCBI Taxonomy" id="869962"/>
    <lineage>
        <taxon>Bacteria</taxon>
        <taxon>Pseudomonadati</taxon>
        <taxon>Bacteroidota</taxon>
        <taxon>Sphingobacteriia</taxon>
        <taxon>Sphingobacteriales</taxon>
        <taxon>Sphingobacteriaceae</taxon>
        <taxon>Pedobacter</taxon>
    </lineage>
</organism>
<name>A0ABX2DDG3_9SPHI</name>
<feature type="chain" id="PRO_5046168393" evidence="1">
    <location>
        <begin position="21"/>
        <end position="353"/>
    </location>
</feature>
<dbReference type="Pfam" id="PF17996">
    <property type="entry name" value="CE2_N"/>
    <property type="match status" value="1"/>
</dbReference>
<feature type="signal peptide" evidence="1">
    <location>
        <begin position="1"/>
        <end position="20"/>
    </location>
</feature>
<dbReference type="InterPro" id="IPR040794">
    <property type="entry name" value="CE2_N"/>
</dbReference>
<evidence type="ECO:0000259" key="2">
    <source>
        <dbReference type="Pfam" id="PF13472"/>
    </source>
</evidence>
<reference evidence="4 5" key="1">
    <citation type="submission" date="2020-05" db="EMBL/GenBank/DDBJ databases">
        <title>Description of Pedobacter foliorum sp. nov.</title>
        <authorList>
            <person name="Qi S."/>
            <person name="Carlier A."/>
            <person name="Cnockaert M."/>
            <person name="Vandamme P."/>
        </authorList>
    </citation>
    <scope>NUCLEOTIDE SEQUENCE [LARGE SCALE GENOMIC DNA]</scope>
    <source>
        <strain evidence="4 5">LMG 31300</strain>
    </source>
</reference>
<dbReference type="PANTHER" id="PTHR37834:SF2">
    <property type="entry name" value="ESTERASE, SGNH HYDROLASE-TYPE"/>
    <property type="match status" value="1"/>
</dbReference>
<dbReference type="RefSeq" id="WP_173271866.1">
    <property type="nucleotide sequence ID" value="NZ_JABMKV010000002.1"/>
</dbReference>
<accession>A0ABX2DDG3</accession>
<sequence length="353" mass="39664">MKLLFSILLLTICSSFTVNHKEQFFAADNPYIQYTGRVDFTNSAKPKLWASGVYVQVKFRGTSCSLQINDEMIWGKVLNYLEIRIDDQPAYRIQLKGKENTLVLAENLTKGDHVVTICKNSEAENGYVEIVGFTCEKLLPLPAKQKRKMEFIGDSITCGAGSDESVIACGKGEWHDQHNAWFAYGPTTARNLNAQWHLSSVSGIGLMHSCCDKKIVMPQVFDKVSMARDTIKWDFSKYQPDVVTVCLGQNDGVQDSTKFCNAYVKFAKTLRGYYPKAKLIFLTSPMANKELKTALVKYINAVKKTLNDNGEHNIGSYFFTKQANKGCGGHPSLAEHKEIADELTAYVKKTMKW</sequence>
<gene>
    <name evidence="4" type="ORF">HQN85_10360</name>
</gene>
<keyword evidence="5" id="KW-1185">Reference proteome</keyword>
<dbReference type="EMBL" id="JABMKV010000002">
    <property type="protein sequence ID" value="NQX32132.1"/>
    <property type="molecule type" value="Genomic_DNA"/>
</dbReference>
<evidence type="ECO:0000256" key="1">
    <source>
        <dbReference type="SAM" id="SignalP"/>
    </source>
</evidence>
<evidence type="ECO:0000313" key="5">
    <source>
        <dbReference type="Proteomes" id="UP000762110"/>
    </source>
</evidence>
<feature type="domain" description="SGNH hydrolase-type esterase" evidence="2">
    <location>
        <begin position="151"/>
        <end position="308"/>
    </location>
</feature>
<evidence type="ECO:0000313" key="4">
    <source>
        <dbReference type="EMBL" id="NQX32132.1"/>
    </source>
</evidence>
<dbReference type="InterPro" id="IPR036514">
    <property type="entry name" value="SGNH_hydro_sf"/>
</dbReference>
<dbReference type="CDD" id="cd01831">
    <property type="entry name" value="Endoglucanase_E_like"/>
    <property type="match status" value="1"/>
</dbReference>
<dbReference type="GO" id="GO:0016787">
    <property type="term" value="F:hydrolase activity"/>
    <property type="evidence" value="ECO:0007669"/>
    <property type="project" value="UniProtKB-KW"/>
</dbReference>
<dbReference type="Proteomes" id="UP000762110">
    <property type="component" value="Unassembled WGS sequence"/>
</dbReference>
<keyword evidence="4" id="KW-0378">Hydrolase</keyword>
<dbReference type="InterPro" id="IPR013830">
    <property type="entry name" value="SGNH_hydro"/>
</dbReference>
<dbReference type="SUPFAM" id="SSF52266">
    <property type="entry name" value="SGNH hydrolase"/>
    <property type="match status" value="1"/>
</dbReference>
<protein>
    <submittedName>
        <fullName evidence="4">SGNH/GDSL hydrolase family protein</fullName>
    </submittedName>
</protein>
<dbReference type="Gene3D" id="2.60.120.260">
    <property type="entry name" value="Galactose-binding domain-like"/>
    <property type="match status" value="1"/>
</dbReference>
<dbReference type="Gene3D" id="3.40.50.1110">
    <property type="entry name" value="SGNH hydrolase"/>
    <property type="match status" value="1"/>
</dbReference>
<dbReference type="Pfam" id="PF13472">
    <property type="entry name" value="Lipase_GDSL_2"/>
    <property type="match status" value="1"/>
</dbReference>
<feature type="domain" description="Carbohydrate esterase 2 N-terminal" evidence="3">
    <location>
        <begin position="34"/>
        <end position="142"/>
    </location>
</feature>
<keyword evidence="1" id="KW-0732">Signal</keyword>
<proteinExistence type="predicted"/>
<evidence type="ECO:0000259" key="3">
    <source>
        <dbReference type="Pfam" id="PF17996"/>
    </source>
</evidence>
<dbReference type="InterPro" id="IPR052762">
    <property type="entry name" value="PCW_deacetylase/CE"/>
</dbReference>
<comment type="caution">
    <text evidence="4">The sequence shown here is derived from an EMBL/GenBank/DDBJ whole genome shotgun (WGS) entry which is preliminary data.</text>
</comment>